<dbReference type="AlphaFoldDB" id="A0A9X3EGX5"/>
<dbReference type="RefSeq" id="WP_283174714.1">
    <property type="nucleotide sequence ID" value="NZ_JAPNOA010000056.1"/>
</dbReference>
<dbReference type="Pfam" id="PF11197">
    <property type="entry name" value="DUF2835"/>
    <property type="match status" value="1"/>
</dbReference>
<evidence type="ECO:0000313" key="2">
    <source>
        <dbReference type="Proteomes" id="UP001150830"/>
    </source>
</evidence>
<reference evidence="1" key="1">
    <citation type="submission" date="2022-11" db="EMBL/GenBank/DDBJ databases">
        <title>Parathalassolutuus dongxingensis gen. nov., sp. nov., a novel member of family Oceanospirillaceae isolated from a coastal shrimp pond in Guangxi, China.</title>
        <authorList>
            <person name="Chen H."/>
        </authorList>
    </citation>
    <scope>NUCLEOTIDE SEQUENCE</scope>
    <source>
        <strain evidence="1">G-43</strain>
    </source>
</reference>
<gene>
    <name evidence="1" type="ORF">OUO13_15060</name>
</gene>
<proteinExistence type="predicted"/>
<comment type="caution">
    <text evidence="1">The sequence shown here is derived from an EMBL/GenBank/DDBJ whole genome shotgun (WGS) entry which is preliminary data.</text>
</comment>
<dbReference type="EMBL" id="JAPNOA010000056">
    <property type="protein sequence ID" value="MCY0966505.1"/>
    <property type="molecule type" value="Genomic_DNA"/>
</dbReference>
<dbReference type="Proteomes" id="UP001150830">
    <property type="component" value="Unassembled WGS sequence"/>
</dbReference>
<dbReference type="InterPro" id="IPR021363">
    <property type="entry name" value="DUF2835"/>
</dbReference>
<accession>A0A9X3EGX5</accession>
<name>A0A9X3EGX5_9GAMM</name>
<keyword evidence="2" id="KW-1185">Reference proteome</keyword>
<sequence>MNQRVVLDIYLSAAELQRYYSGDARMVQGRALDGRSVRFPANLLRPMVTREGVNGRFVIEFDAQGKFQSIARLPRV</sequence>
<organism evidence="1 2">
    <name type="scientific">Parathalassolituus penaei</name>
    <dbReference type="NCBI Taxonomy" id="2997323"/>
    <lineage>
        <taxon>Bacteria</taxon>
        <taxon>Pseudomonadati</taxon>
        <taxon>Pseudomonadota</taxon>
        <taxon>Gammaproteobacteria</taxon>
        <taxon>Oceanospirillales</taxon>
        <taxon>Oceanospirillaceae</taxon>
        <taxon>Parathalassolituus</taxon>
    </lineage>
</organism>
<evidence type="ECO:0000313" key="1">
    <source>
        <dbReference type="EMBL" id="MCY0966505.1"/>
    </source>
</evidence>
<protein>
    <submittedName>
        <fullName evidence="1">DUF2835 domain-containing protein</fullName>
    </submittedName>
</protein>